<feature type="transmembrane region" description="Helical" evidence="8">
    <location>
        <begin position="184"/>
        <end position="208"/>
    </location>
</feature>
<evidence type="ECO:0000313" key="10">
    <source>
        <dbReference type="Proteomes" id="UP000007110"/>
    </source>
</evidence>
<dbReference type="GO" id="GO:0016020">
    <property type="term" value="C:membrane"/>
    <property type="evidence" value="ECO:0007669"/>
    <property type="project" value="UniProtKB-SubCell"/>
</dbReference>
<reference evidence="10" key="1">
    <citation type="submission" date="2015-02" db="EMBL/GenBank/DDBJ databases">
        <title>Genome sequencing for Strongylocentrotus purpuratus.</title>
        <authorList>
            <person name="Murali S."/>
            <person name="Liu Y."/>
            <person name="Vee V."/>
            <person name="English A."/>
            <person name="Wang M."/>
            <person name="Skinner E."/>
            <person name="Han Y."/>
            <person name="Muzny D.M."/>
            <person name="Worley K.C."/>
            <person name="Gibbs R.A."/>
        </authorList>
    </citation>
    <scope>NUCLEOTIDE SEQUENCE</scope>
</reference>
<proteinExistence type="predicted"/>
<evidence type="ECO:0000313" key="9">
    <source>
        <dbReference type="EnsemblMetazoa" id="XP_030845248"/>
    </source>
</evidence>
<protein>
    <recommendedName>
        <fullName evidence="2">Tumor protein p53-inducible protein 11</fullName>
    </recommendedName>
    <alternativeName>
        <fullName evidence="7">p53-induced gene 11 protein</fullName>
    </alternativeName>
</protein>
<evidence type="ECO:0000256" key="5">
    <source>
        <dbReference type="ARBA" id="ARBA00022989"/>
    </source>
</evidence>
<evidence type="ECO:0000256" key="4">
    <source>
        <dbReference type="ARBA" id="ARBA00022692"/>
    </source>
</evidence>
<dbReference type="Pfam" id="PF14936">
    <property type="entry name" value="p53-inducible11"/>
    <property type="match status" value="1"/>
</dbReference>
<accession>A0A7M7T0N3</accession>
<evidence type="ECO:0000256" key="8">
    <source>
        <dbReference type="SAM" id="Phobius"/>
    </source>
</evidence>
<feature type="transmembrane region" description="Helical" evidence="8">
    <location>
        <begin position="84"/>
        <end position="108"/>
    </location>
</feature>
<comment type="subcellular location">
    <subcellularLocation>
        <location evidence="1">Membrane</location>
        <topology evidence="1">Multi-pass membrane protein</topology>
    </subcellularLocation>
</comment>
<evidence type="ECO:0000256" key="1">
    <source>
        <dbReference type="ARBA" id="ARBA00004141"/>
    </source>
</evidence>
<evidence type="ECO:0000256" key="7">
    <source>
        <dbReference type="ARBA" id="ARBA00032100"/>
    </source>
</evidence>
<dbReference type="PANTHER" id="PTHR31584:SF1">
    <property type="entry name" value="TUMOR PROTEIN P53-INDUCIBLE PROTEIN 11"/>
    <property type="match status" value="1"/>
</dbReference>
<dbReference type="GeneID" id="755950"/>
<organism evidence="9 10">
    <name type="scientific">Strongylocentrotus purpuratus</name>
    <name type="common">Purple sea urchin</name>
    <dbReference type="NCBI Taxonomy" id="7668"/>
    <lineage>
        <taxon>Eukaryota</taxon>
        <taxon>Metazoa</taxon>
        <taxon>Echinodermata</taxon>
        <taxon>Eleutherozoa</taxon>
        <taxon>Echinozoa</taxon>
        <taxon>Echinoidea</taxon>
        <taxon>Euechinoidea</taxon>
        <taxon>Echinacea</taxon>
        <taxon>Camarodonta</taxon>
        <taxon>Echinidea</taxon>
        <taxon>Strongylocentrotidae</taxon>
        <taxon>Strongylocentrotus</taxon>
    </lineage>
</organism>
<dbReference type="KEGG" id="spu:755950"/>
<dbReference type="PANTHER" id="PTHR31584">
    <property type="entry name" value="TUMOR PROTEIN P53-INDUCIBLE PROTEIN 11"/>
    <property type="match status" value="1"/>
</dbReference>
<dbReference type="EnsemblMetazoa" id="XM_030989388">
    <property type="protein sequence ID" value="XP_030845248"/>
    <property type="gene ID" value="LOC755950"/>
</dbReference>
<evidence type="ECO:0000256" key="6">
    <source>
        <dbReference type="ARBA" id="ARBA00023136"/>
    </source>
</evidence>
<feature type="transmembrane region" description="Helical" evidence="8">
    <location>
        <begin position="120"/>
        <end position="140"/>
    </location>
</feature>
<dbReference type="AlphaFoldDB" id="A0A7M7T0N3"/>
<sequence length="228" mass="25705">MDTETKGNKMDTETKVHKLDTLLHEPAYVPMRKQSSGDLQSRLKTRKLLGVGECEDGSVPLSKISQILGSDDHYIMNMPAGLRLWQVTTAVVFTSVSLLCIFFPVTIFNMLFSSECGNDAVLPLRLFGAAIICLALLFWSSVKSLSRYIIRWTLLAEVLYLSLQVTVIWFTLWDTHHLSFPSLLVLVTMAMAIIISLYFYSILAGITFKTLLRGRALFADFTQHDKCD</sequence>
<dbReference type="OrthoDB" id="6243248at2759"/>
<dbReference type="CTD" id="9537"/>
<evidence type="ECO:0000256" key="2">
    <source>
        <dbReference type="ARBA" id="ARBA00019449"/>
    </source>
</evidence>
<name>A0A7M7T0N3_STRPU</name>
<keyword evidence="6 8" id="KW-0472">Membrane</keyword>
<evidence type="ECO:0000256" key="3">
    <source>
        <dbReference type="ARBA" id="ARBA00022553"/>
    </source>
</evidence>
<keyword evidence="10" id="KW-1185">Reference proteome</keyword>
<reference evidence="9" key="2">
    <citation type="submission" date="2021-01" db="UniProtKB">
        <authorList>
            <consortium name="EnsemblMetazoa"/>
        </authorList>
    </citation>
    <scope>IDENTIFICATION</scope>
</reference>
<feature type="transmembrane region" description="Helical" evidence="8">
    <location>
        <begin position="152"/>
        <end position="172"/>
    </location>
</feature>
<dbReference type="InParanoid" id="A0A7M7T0N3"/>
<keyword evidence="4 8" id="KW-0812">Transmembrane</keyword>
<dbReference type="Proteomes" id="UP000007110">
    <property type="component" value="Unassembled WGS sequence"/>
</dbReference>
<dbReference type="RefSeq" id="XP_030845248.1">
    <property type="nucleotide sequence ID" value="XM_030989388.1"/>
</dbReference>
<dbReference type="InterPro" id="IPR028266">
    <property type="entry name" value="TP53I11"/>
</dbReference>
<keyword evidence="3" id="KW-0597">Phosphoprotein</keyword>
<dbReference type="OMA" id="ECCASIW"/>
<keyword evidence="5 8" id="KW-1133">Transmembrane helix</keyword>